<evidence type="ECO:0000313" key="1">
    <source>
        <dbReference type="EMBL" id="KAJ7423138.1"/>
    </source>
</evidence>
<accession>A0ABQ9DPV3</accession>
<dbReference type="EMBL" id="WHWB01032897">
    <property type="protein sequence ID" value="KAJ7423138.1"/>
    <property type="molecule type" value="Genomic_DNA"/>
</dbReference>
<dbReference type="Proteomes" id="UP001145742">
    <property type="component" value="Unassembled WGS sequence"/>
</dbReference>
<sequence length="211" mass="23487">MIWKHLMSEGIMGIYTYEDKHGSQEQSTGDMDLRNQLMGRGLLSKFADDTMLGGVVNSPEDCPAFQKDLNRLERWTENNCNSTKATKANEIQQRQMRILYLGKSNPVHQHWLGADLLKNSSVKKDLGILVDNKLSISHVHKSTVHPCGQGDQWDIEVPQEEHCQQAKGGDRVPLLSSDEASSGVLGLILGSLKRMRHGALDAGPVEDKKDD</sequence>
<gene>
    <name evidence="1" type="ORF">WISP_34820</name>
</gene>
<organism evidence="1 2">
    <name type="scientific">Willisornis vidua</name>
    <name type="common">Xingu scale-backed antbird</name>
    <dbReference type="NCBI Taxonomy" id="1566151"/>
    <lineage>
        <taxon>Eukaryota</taxon>
        <taxon>Metazoa</taxon>
        <taxon>Chordata</taxon>
        <taxon>Craniata</taxon>
        <taxon>Vertebrata</taxon>
        <taxon>Euteleostomi</taxon>
        <taxon>Archelosauria</taxon>
        <taxon>Archosauria</taxon>
        <taxon>Dinosauria</taxon>
        <taxon>Saurischia</taxon>
        <taxon>Theropoda</taxon>
        <taxon>Coelurosauria</taxon>
        <taxon>Aves</taxon>
        <taxon>Neognathae</taxon>
        <taxon>Neoaves</taxon>
        <taxon>Telluraves</taxon>
        <taxon>Australaves</taxon>
        <taxon>Passeriformes</taxon>
        <taxon>Thamnophilidae</taxon>
        <taxon>Willisornis</taxon>
    </lineage>
</organism>
<keyword evidence="2" id="KW-1185">Reference proteome</keyword>
<protein>
    <recommendedName>
        <fullName evidence="3">Rna-directed dna polymerase from mobile element jockey-like</fullName>
    </recommendedName>
</protein>
<name>A0ABQ9DPV3_9PASS</name>
<evidence type="ECO:0000313" key="2">
    <source>
        <dbReference type="Proteomes" id="UP001145742"/>
    </source>
</evidence>
<reference evidence="1" key="1">
    <citation type="submission" date="2019-10" db="EMBL/GenBank/DDBJ databases">
        <authorList>
            <person name="Soares A.E.R."/>
            <person name="Aleixo A."/>
            <person name="Schneider P."/>
            <person name="Miyaki C.Y."/>
            <person name="Schneider M.P."/>
            <person name="Mello C."/>
            <person name="Vasconcelos A.T.R."/>
        </authorList>
    </citation>
    <scope>NUCLEOTIDE SEQUENCE</scope>
    <source>
        <tissue evidence="1">Muscle</tissue>
    </source>
</reference>
<evidence type="ECO:0008006" key="3">
    <source>
        <dbReference type="Google" id="ProtNLM"/>
    </source>
</evidence>
<proteinExistence type="predicted"/>
<comment type="caution">
    <text evidence="1">The sequence shown here is derived from an EMBL/GenBank/DDBJ whole genome shotgun (WGS) entry which is preliminary data.</text>
</comment>